<dbReference type="SUPFAM" id="SSF69754">
    <property type="entry name" value="Ribosome binding protein Y (YfiA homologue)"/>
    <property type="match status" value="1"/>
</dbReference>
<dbReference type="InterPro" id="IPR036567">
    <property type="entry name" value="RHF-like"/>
</dbReference>
<dbReference type="EMBL" id="AP027081">
    <property type="protein sequence ID" value="BDU78394.1"/>
    <property type="molecule type" value="Genomic_DNA"/>
</dbReference>
<evidence type="ECO:0000313" key="1">
    <source>
        <dbReference type="EMBL" id="BDU78394.1"/>
    </source>
</evidence>
<accession>A0AA48KDJ7</accession>
<dbReference type="KEGG" id="msea:METESE_33520"/>
<reference evidence="1" key="1">
    <citation type="journal article" date="2023" name="Int. J. Syst. Evol. Microbiol.">
        <title>Mesoterricola silvestris gen. nov., sp. nov., Mesoterricola sediminis sp. nov., Geothrix oryzae sp. nov., Geothrix edaphica sp. nov., Geothrix rubra sp. nov., and Geothrix limicola sp. nov., six novel members of Acidobacteriota isolated from soils.</title>
        <authorList>
            <person name="Itoh H."/>
            <person name="Sugisawa Y."/>
            <person name="Mise K."/>
            <person name="Xu Z."/>
            <person name="Kuniyasu M."/>
            <person name="Ushijima N."/>
            <person name="Kawano K."/>
            <person name="Kobayashi E."/>
            <person name="Shiratori Y."/>
            <person name="Masuda Y."/>
            <person name="Senoo K."/>
        </authorList>
    </citation>
    <scope>NUCLEOTIDE SEQUENCE</scope>
    <source>
        <strain evidence="1">W786</strain>
    </source>
</reference>
<organism evidence="1 2">
    <name type="scientific">Mesoterricola sediminis</name>
    <dbReference type="NCBI Taxonomy" id="2927980"/>
    <lineage>
        <taxon>Bacteria</taxon>
        <taxon>Pseudomonadati</taxon>
        <taxon>Acidobacteriota</taxon>
        <taxon>Holophagae</taxon>
        <taxon>Holophagales</taxon>
        <taxon>Holophagaceae</taxon>
        <taxon>Mesoterricola</taxon>
    </lineage>
</organism>
<dbReference type="AlphaFoldDB" id="A0AA48KDJ7"/>
<keyword evidence="2" id="KW-1185">Reference proteome</keyword>
<evidence type="ECO:0008006" key="3">
    <source>
        <dbReference type="Google" id="ProtNLM"/>
    </source>
</evidence>
<dbReference type="Proteomes" id="UP001228113">
    <property type="component" value="Chromosome"/>
</dbReference>
<evidence type="ECO:0000313" key="2">
    <source>
        <dbReference type="Proteomes" id="UP001228113"/>
    </source>
</evidence>
<sequence>MKILLKSFDGSALGQKVIQKLQASLSHWADRLGQVVVRIVDLNGPKGGVDKACSILVEVPRREPLRVTAIGSDYVTATNLAIHRLGRVAYRAFNRRAFQ</sequence>
<gene>
    <name evidence="1" type="ORF">METESE_33520</name>
</gene>
<dbReference type="RefSeq" id="WP_243329120.1">
    <property type="nucleotide sequence ID" value="NZ_AP027081.1"/>
</dbReference>
<name>A0AA48KDJ7_9BACT</name>
<protein>
    <recommendedName>
        <fullName evidence="3">HPF/RaiA family ribosome-associated protein</fullName>
    </recommendedName>
</protein>
<proteinExistence type="predicted"/>